<accession>A0A4V3WN94</accession>
<dbReference type="GO" id="GO:0016020">
    <property type="term" value="C:membrane"/>
    <property type="evidence" value="ECO:0007669"/>
    <property type="project" value="InterPro"/>
</dbReference>
<dbReference type="Proteomes" id="UP000306102">
    <property type="component" value="Unassembled WGS sequence"/>
</dbReference>
<dbReference type="EMBL" id="SDRB02007208">
    <property type="protein sequence ID" value="THG11577.1"/>
    <property type="molecule type" value="Genomic_DNA"/>
</dbReference>
<sequence>MYPGMFSEFFLFQAERLLLQCPNLESVHAFGCQDMLVETIQNQVSSESAAVENHFPYRRLGDGSKRVRVPLFLGQQSSSFMRLMPLVFEDRLTKSSGMLFLVLCFVNLETNQFSNLQSILKASGTSTVAWVGEAGGAYNSGRNLVTNAFVFSFWYLDQLGMAASYDTKTYCRQTLIGGNYGLLNTTTFVPNPDYYSALEHNPEAFCKKKTFQLIFWMKLQSKPQALEHRRLKDVTSDWLFPLFAVISTICLVDLDNCDMLLPFFHGWYDMQFDVKYAYFNFLQSIPHPSSHGLTPHEMGFVGSSSDTSICYLGDEPDINAMERVNVAENGGFGEFCLLVEDMVTELSLSILSKLGLFKYFFVEFLLSVGETAAKVGSMNEAPAKEWLEKSKMF</sequence>
<evidence type="ECO:0000256" key="1">
    <source>
        <dbReference type="ARBA" id="ARBA00009800"/>
    </source>
</evidence>
<dbReference type="PANTHER" id="PTHR14363">
    <property type="entry name" value="HEPARANASE-RELATED"/>
    <property type="match status" value="1"/>
</dbReference>
<dbReference type="GO" id="GO:0009505">
    <property type="term" value="C:plant-type cell wall"/>
    <property type="evidence" value="ECO:0007669"/>
    <property type="project" value="TreeGrafter"/>
</dbReference>
<dbReference type="AlphaFoldDB" id="A0A4V3WN94"/>
<organism evidence="2 3">
    <name type="scientific">Camellia sinensis var. sinensis</name>
    <name type="common">China tea</name>
    <dbReference type="NCBI Taxonomy" id="542762"/>
    <lineage>
        <taxon>Eukaryota</taxon>
        <taxon>Viridiplantae</taxon>
        <taxon>Streptophyta</taxon>
        <taxon>Embryophyta</taxon>
        <taxon>Tracheophyta</taxon>
        <taxon>Spermatophyta</taxon>
        <taxon>Magnoliopsida</taxon>
        <taxon>eudicotyledons</taxon>
        <taxon>Gunneridae</taxon>
        <taxon>Pentapetalae</taxon>
        <taxon>asterids</taxon>
        <taxon>Ericales</taxon>
        <taxon>Theaceae</taxon>
        <taxon>Camellia</taxon>
    </lineage>
</organism>
<dbReference type="InterPro" id="IPR005199">
    <property type="entry name" value="Glyco_hydro_79"/>
</dbReference>
<comment type="similarity">
    <text evidence="1">Belongs to the glycosyl hydrolase 79 family.</text>
</comment>
<protein>
    <submittedName>
        <fullName evidence="2">Uncharacterized protein</fullName>
    </submittedName>
</protein>
<keyword evidence="3" id="KW-1185">Reference proteome</keyword>
<dbReference type="Gene3D" id="3.20.20.80">
    <property type="entry name" value="Glycosidases"/>
    <property type="match status" value="1"/>
</dbReference>
<dbReference type="SUPFAM" id="SSF51445">
    <property type="entry name" value="(Trans)glycosidases"/>
    <property type="match status" value="1"/>
</dbReference>
<dbReference type="GO" id="GO:0004566">
    <property type="term" value="F:beta-glucuronidase activity"/>
    <property type="evidence" value="ECO:0007669"/>
    <property type="project" value="TreeGrafter"/>
</dbReference>
<dbReference type="Pfam" id="PF03662">
    <property type="entry name" value="Glyco_hydro_79n"/>
    <property type="match status" value="1"/>
</dbReference>
<comment type="caution">
    <text evidence="2">The sequence shown here is derived from an EMBL/GenBank/DDBJ whole genome shotgun (WGS) entry which is preliminary data.</text>
</comment>
<dbReference type="PANTHER" id="PTHR14363:SF17">
    <property type="entry name" value="HEPARANASE-LIKE PROTEIN 3"/>
    <property type="match status" value="1"/>
</dbReference>
<evidence type="ECO:0000313" key="3">
    <source>
        <dbReference type="Proteomes" id="UP000306102"/>
    </source>
</evidence>
<gene>
    <name evidence="2" type="ORF">TEA_016228</name>
</gene>
<proteinExistence type="inferred from homology"/>
<dbReference type="InterPro" id="IPR017853">
    <property type="entry name" value="GH"/>
</dbReference>
<name>A0A4V3WN94_CAMSN</name>
<reference evidence="2 3" key="1">
    <citation type="journal article" date="2018" name="Proc. Natl. Acad. Sci. U.S.A.">
        <title>Draft genome sequence of Camellia sinensis var. sinensis provides insights into the evolution of the tea genome and tea quality.</title>
        <authorList>
            <person name="Wei C."/>
            <person name="Yang H."/>
            <person name="Wang S."/>
            <person name="Zhao J."/>
            <person name="Liu C."/>
            <person name="Gao L."/>
            <person name="Xia E."/>
            <person name="Lu Y."/>
            <person name="Tai Y."/>
            <person name="She G."/>
            <person name="Sun J."/>
            <person name="Cao H."/>
            <person name="Tong W."/>
            <person name="Gao Q."/>
            <person name="Li Y."/>
            <person name="Deng W."/>
            <person name="Jiang X."/>
            <person name="Wang W."/>
            <person name="Chen Q."/>
            <person name="Zhang S."/>
            <person name="Li H."/>
            <person name="Wu J."/>
            <person name="Wang P."/>
            <person name="Li P."/>
            <person name="Shi C."/>
            <person name="Zheng F."/>
            <person name="Jian J."/>
            <person name="Huang B."/>
            <person name="Shan D."/>
            <person name="Shi M."/>
            <person name="Fang C."/>
            <person name="Yue Y."/>
            <person name="Li F."/>
            <person name="Li D."/>
            <person name="Wei S."/>
            <person name="Han B."/>
            <person name="Jiang C."/>
            <person name="Yin Y."/>
            <person name="Xia T."/>
            <person name="Zhang Z."/>
            <person name="Bennetzen J.L."/>
            <person name="Zhao S."/>
            <person name="Wan X."/>
        </authorList>
    </citation>
    <scope>NUCLEOTIDE SEQUENCE [LARGE SCALE GENOMIC DNA]</scope>
    <source>
        <strain evidence="3">cv. Shuchazao</strain>
        <tissue evidence="2">Leaf</tissue>
    </source>
</reference>
<evidence type="ECO:0000313" key="2">
    <source>
        <dbReference type="EMBL" id="THG11577.1"/>
    </source>
</evidence>